<proteinExistence type="predicted"/>
<accession>A0A6N2LFF9</accession>
<evidence type="ECO:0000313" key="1">
    <source>
        <dbReference type="EMBL" id="VFU34183.1"/>
    </source>
</evidence>
<sequence length="140" mass="15171">MDHYTPELVAVNYILEEVEAAGIELEVMEAAGIELEVMEEAVAHGMAEVMEVEGVLHMREVVVVNSEGAAEVVIGKQEVVEVGLAGVEVVVVSRRGEAGAEMEHNVLGVAAALMMERVVRVMLMEELVKVAVERDRTCDI</sequence>
<dbReference type="AlphaFoldDB" id="A0A6N2LFF9"/>
<dbReference type="EMBL" id="CAADRP010001001">
    <property type="protein sequence ID" value="VFU34183.1"/>
    <property type="molecule type" value="Genomic_DNA"/>
</dbReference>
<name>A0A6N2LFF9_SALVM</name>
<reference evidence="1" key="1">
    <citation type="submission" date="2019-03" db="EMBL/GenBank/DDBJ databases">
        <authorList>
            <person name="Mank J."/>
            <person name="Almeida P."/>
        </authorList>
    </citation>
    <scope>NUCLEOTIDE SEQUENCE</scope>
    <source>
        <strain evidence="1">78183</strain>
    </source>
</reference>
<gene>
    <name evidence="1" type="ORF">SVIM_LOCUS162546</name>
</gene>
<protein>
    <submittedName>
        <fullName evidence="1">Uncharacterized protein</fullName>
    </submittedName>
</protein>
<organism evidence="1">
    <name type="scientific">Salix viminalis</name>
    <name type="common">Common osier</name>
    <name type="synonym">Basket willow</name>
    <dbReference type="NCBI Taxonomy" id="40686"/>
    <lineage>
        <taxon>Eukaryota</taxon>
        <taxon>Viridiplantae</taxon>
        <taxon>Streptophyta</taxon>
        <taxon>Embryophyta</taxon>
        <taxon>Tracheophyta</taxon>
        <taxon>Spermatophyta</taxon>
        <taxon>Magnoliopsida</taxon>
        <taxon>eudicotyledons</taxon>
        <taxon>Gunneridae</taxon>
        <taxon>Pentapetalae</taxon>
        <taxon>rosids</taxon>
        <taxon>fabids</taxon>
        <taxon>Malpighiales</taxon>
        <taxon>Salicaceae</taxon>
        <taxon>Saliceae</taxon>
        <taxon>Salix</taxon>
    </lineage>
</organism>